<dbReference type="EMBL" id="WBUI01000012">
    <property type="protein sequence ID" value="KAB2931818.1"/>
    <property type="molecule type" value="Genomic_DNA"/>
</dbReference>
<dbReference type="AlphaFoldDB" id="A0A833H0V8"/>
<evidence type="ECO:0000313" key="1">
    <source>
        <dbReference type="EMBL" id="KAB2931818.1"/>
    </source>
</evidence>
<protein>
    <submittedName>
        <fullName evidence="1">Uncharacterized protein</fullName>
    </submittedName>
</protein>
<reference evidence="1 2" key="1">
    <citation type="submission" date="2019-10" db="EMBL/GenBank/DDBJ databases">
        <title>Extracellular Electron Transfer in a Candidatus Methanoperedens spp. Enrichment Culture.</title>
        <authorList>
            <person name="Berger S."/>
            <person name="Rangel Shaw D."/>
            <person name="Berben T."/>
            <person name="In 'T Zandt M."/>
            <person name="Frank J."/>
            <person name="Reimann J."/>
            <person name="Jetten M.S.M."/>
            <person name="Welte C.U."/>
        </authorList>
    </citation>
    <scope>NUCLEOTIDE SEQUENCE [LARGE SCALE GENOMIC DNA]</scope>
    <source>
        <strain evidence="1">SB12</strain>
    </source>
</reference>
<gene>
    <name evidence="1" type="ORF">F9K24_12870</name>
</gene>
<name>A0A833H0V8_9LEPT</name>
<evidence type="ECO:0000313" key="2">
    <source>
        <dbReference type="Proteomes" id="UP000460298"/>
    </source>
</evidence>
<accession>A0A833H0V8</accession>
<comment type="caution">
    <text evidence="1">The sequence shown here is derived from an EMBL/GenBank/DDBJ whole genome shotgun (WGS) entry which is preliminary data.</text>
</comment>
<organism evidence="1 2">
    <name type="scientific">Leptonema illini</name>
    <dbReference type="NCBI Taxonomy" id="183"/>
    <lineage>
        <taxon>Bacteria</taxon>
        <taxon>Pseudomonadati</taxon>
        <taxon>Spirochaetota</taxon>
        <taxon>Spirochaetia</taxon>
        <taxon>Leptospirales</taxon>
        <taxon>Leptospiraceae</taxon>
        <taxon>Leptonema</taxon>
    </lineage>
</organism>
<proteinExistence type="predicted"/>
<sequence>MKNRRMRDGHYVRIVQFLLNGRPINRFLAALSLLIVAGCSTPPQKTSEPVIPLFHGYPLPVESLQPAGPLLVKGDGEGLYRLAAQNDAALKKRLDQEAAPLRRSFCDACNEQCRRRRVDTMKALTEKRNLAQRKQLKLRLDALEGRLETHSRRQGPDSVMSEFRRNRLLLETVADERLLHIQEYWLQSLLACESAVRPEDRLFLPYYTAYFKLVKSLPAGIAAEFFP</sequence>
<dbReference type="Proteomes" id="UP000460298">
    <property type="component" value="Unassembled WGS sequence"/>
</dbReference>